<sequence length="651" mass="75264">MMRVPEHDHPLKLIDLQVNNEDLEESDEEEEEDLVTQDEFACTCKRCGREINEYYRYYYKCIDDSCDYSLHNFCAELPTTLKHTSDPHPLTFNNGGGWDWRCSYCESEHKAYEVFYKCHYCYFVLDIKCCVEADKKRIYHPSHPHPLVSLISHPILCLCKACGKVHKGVFFQCTTCSDFVIHIDCAFQPKSLLIQNTTNGIFHHTHPLTLSYSFPWVDQLAKCEPHCRVCDGSLFGDYLWIYKCEKCLYYAHLDCATSRREPFMSILSIDKGPTIKNFEDADHPDLLYLPFPDPTYSIPKHLFFNGPKVDNVSLQHIHQHGLILVDTEWIDASTSLNMCHNPLKKIQLLCNGCVRPITEMPFYKCGADDDESCNFALHEWCTRLPTQVDNHPGHPQHTLFLMSNVPLVFLNIFDCAVCHLPCNGYAYGCIQCNYYVDATCGFMPKKITHKSHPGHLLSVVKKHNDTRYKTCHMCHYVMGYDLIYGSREDCLSFSCNICDVYIHPKCALLLPETIRHTYDKHPMHLRYLPAENHKSEYFCEICENELNPHRGFYHCDVCAQSIHSACAPLILCSETETCSEYGTPIYLYLNVKFGSIHKTNSHPHPLSFAQGIADDGQCNICSKELQFEMIFKCDKCRYAIHYKCCKRLNNS</sequence>
<protein>
    <submittedName>
        <fullName evidence="1">Uncharacterized protein</fullName>
    </submittedName>
</protein>
<comment type="caution">
    <text evidence="1">The sequence shown here is derived from an EMBL/GenBank/DDBJ whole genome shotgun (WGS) entry which is preliminary data.</text>
</comment>
<evidence type="ECO:0000313" key="2">
    <source>
        <dbReference type="Proteomes" id="UP001056120"/>
    </source>
</evidence>
<keyword evidence="2" id="KW-1185">Reference proteome</keyword>
<organism evidence="1 2">
    <name type="scientific">Smallanthus sonchifolius</name>
    <dbReference type="NCBI Taxonomy" id="185202"/>
    <lineage>
        <taxon>Eukaryota</taxon>
        <taxon>Viridiplantae</taxon>
        <taxon>Streptophyta</taxon>
        <taxon>Embryophyta</taxon>
        <taxon>Tracheophyta</taxon>
        <taxon>Spermatophyta</taxon>
        <taxon>Magnoliopsida</taxon>
        <taxon>eudicotyledons</taxon>
        <taxon>Gunneridae</taxon>
        <taxon>Pentapetalae</taxon>
        <taxon>asterids</taxon>
        <taxon>campanulids</taxon>
        <taxon>Asterales</taxon>
        <taxon>Asteraceae</taxon>
        <taxon>Asteroideae</taxon>
        <taxon>Heliantheae alliance</taxon>
        <taxon>Millerieae</taxon>
        <taxon>Smallanthus</taxon>
    </lineage>
</organism>
<name>A0ACB9I027_9ASTR</name>
<proteinExistence type="predicted"/>
<accession>A0ACB9I027</accession>
<dbReference type="Proteomes" id="UP001056120">
    <property type="component" value="Linkage Group LG10"/>
</dbReference>
<gene>
    <name evidence="1" type="ORF">L1987_29464</name>
</gene>
<dbReference type="EMBL" id="CM042027">
    <property type="protein sequence ID" value="KAI3801360.1"/>
    <property type="molecule type" value="Genomic_DNA"/>
</dbReference>
<evidence type="ECO:0000313" key="1">
    <source>
        <dbReference type="EMBL" id="KAI3801360.1"/>
    </source>
</evidence>
<reference evidence="1 2" key="2">
    <citation type="journal article" date="2022" name="Mol. Ecol. Resour.">
        <title>The genomes of chicory, endive, great burdock and yacon provide insights into Asteraceae paleo-polyploidization history and plant inulin production.</title>
        <authorList>
            <person name="Fan W."/>
            <person name="Wang S."/>
            <person name="Wang H."/>
            <person name="Wang A."/>
            <person name="Jiang F."/>
            <person name="Liu H."/>
            <person name="Zhao H."/>
            <person name="Xu D."/>
            <person name="Zhang Y."/>
        </authorList>
    </citation>
    <scope>NUCLEOTIDE SEQUENCE [LARGE SCALE GENOMIC DNA]</scope>
    <source>
        <strain evidence="2">cv. Yunnan</strain>
        <tissue evidence="1">Leaves</tissue>
    </source>
</reference>
<reference evidence="2" key="1">
    <citation type="journal article" date="2022" name="Mol. Ecol. Resour.">
        <title>The genomes of chicory, endive, great burdock and yacon provide insights into Asteraceae palaeo-polyploidization history and plant inulin production.</title>
        <authorList>
            <person name="Fan W."/>
            <person name="Wang S."/>
            <person name="Wang H."/>
            <person name="Wang A."/>
            <person name="Jiang F."/>
            <person name="Liu H."/>
            <person name="Zhao H."/>
            <person name="Xu D."/>
            <person name="Zhang Y."/>
        </authorList>
    </citation>
    <scope>NUCLEOTIDE SEQUENCE [LARGE SCALE GENOMIC DNA]</scope>
    <source>
        <strain evidence="2">cv. Yunnan</strain>
    </source>
</reference>